<evidence type="ECO:0000313" key="6">
    <source>
        <dbReference type="Proteomes" id="UP000316624"/>
    </source>
</evidence>
<dbReference type="InterPro" id="IPR011991">
    <property type="entry name" value="ArsR-like_HTH"/>
</dbReference>
<dbReference type="PANTHER" id="PTHR42756:SF1">
    <property type="entry name" value="TRANSCRIPTIONAL REPRESSOR OF EMRAB OPERON"/>
    <property type="match status" value="1"/>
</dbReference>
<dbReference type="Gene3D" id="1.10.10.10">
    <property type="entry name" value="Winged helix-like DNA-binding domain superfamily/Winged helix DNA-binding domain"/>
    <property type="match status" value="1"/>
</dbReference>
<dbReference type="PROSITE" id="PS50995">
    <property type="entry name" value="HTH_MARR_2"/>
    <property type="match status" value="1"/>
</dbReference>
<organism evidence="5 6">
    <name type="scientific">Sphingobium wenxiniae (strain DSM 21828 / CGMCC 1.7748 / JZ-1)</name>
    <dbReference type="NCBI Taxonomy" id="595605"/>
    <lineage>
        <taxon>Bacteria</taxon>
        <taxon>Pseudomonadati</taxon>
        <taxon>Pseudomonadota</taxon>
        <taxon>Alphaproteobacteria</taxon>
        <taxon>Sphingomonadales</taxon>
        <taxon>Sphingomonadaceae</taxon>
        <taxon>Sphingobium</taxon>
    </lineage>
</organism>
<name>A0A562JU87_SPHWJ</name>
<dbReference type="InterPro" id="IPR023187">
    <property type="entry name" value="Tscrpt_reg_MarR-type_CS"/>
</dbReference>
<dbReference type="SUPFAM" id="SSF46785">
    <property type="entry name" value="Winged helix' DNA-binding domain"/>
    <property type="match status" value="1"/>
</dbReference>
<keyword evidence="6" id="KW-1185">Reference proteome</keyword>
<dbReference type="GO" id="GO:0003700">
    <property type="term" value="F:DNA-binding transcription factor activity"/>
    <property type="evidence" value="ECO:0007669"/>
    <property type="project" value="InterPro"/>
</dbReference>
<dbReference type="PANTHER" id="PTHR42756">
    <property type="entry name" value="TRANSCRIPTIONAL REGULATOR, MARR"/>
    <property type="match status" value="1"/>
</dbReference>
<keyword evidence="3" id="KW-0804">Transcription</keyword>
<dbReference type="InterPro" id="IPR036390">
    <property type="entry name" value="WH_DNA-bd_sf"/>
</dbReference>
<evidence type="ECO:0000256" key="2">
    <source>
        <dbReference type="ARBA" id="ARBA00023125"/>
    </source>
</evidence>
<keyword evidence="2 5" id="KW-0238">DNA-binding</keyword>
<dbReference type="Pfam" id="PF01047">
    <property type="entry name" value="MarR"/>
    <property type="match status" value="1"/>
</dbReference>
<dbReference type="PROSITE" id="PS01117">
    <property type="entry name" value="HTH_MARR_1"/>
    <property type="match status" value="1"/>
</dbReference>
<dbReference type="GO" id="GO:0003677">
    <property type="term" value="F:DNA binding"/>
    <property type="evidence" value="ECO:0007669"/>
    <property type="project" value="UniProtKB-KW"/>
</dbReference>
<reference evidence="5 6" key="1">
    <citation type="journal article" date="2015" name="Stand. Genomic Sci.">
        <title>Genomic Encyclopedia of Bacterial and Archaeal Type Strains, Phase III: the genomes of soil and plant-associated and newly described type strains.</title>
        <authorList>
            <person name="Whitman W.B."/>
            <person name="Woyke T."/>
            <person name="Klenk H.P."/>
            <person name="Zhou Y."/>
            <person name="Lilburn T.G."/>
            <person name="Beck B.J."/>
            <person name="De Vos P."/>
            <person name="Vandamme P."/>
            <person name="Eisen J.A."/>
            <person name="Garrity G."/>
            <person name="Hugenholtz P."/>
            <person name="Kyrpides N.C."/>
        </authorList>
    </citation>
    <scope>NUCLEOTIDE SEQUENCE [LARGE SCALE GENOMIC DNA]</scope>
    <source>
        <strain evidence="5 6">CGMCC 1.7748</strain>
    </source>
</reference>
<dbReference type="EMBL" id="VLKK01000049">
    <property type="protein sequence ID" value="TWH86718.1"/>
    <property type="molecule type" value="Genomic_DNA"/>
</dbReference>
<comment type="caution">
    <text evidence="5">The sequence shown here is derived from an EMBL/GenBank/DDBJ whole genome shotgun (WGS) entry which is preliminary data.</text>
</comment>
<proteinExistence type="predicted"/>
<evidence type="ECO:0000259" key="4">
    <source>
        <dbReference type="PROSITE" id="PS50995"/>
    </source>
</evidence>
<feature type="domain" description="HTH marR-type" evidence="4">
    <location>
        <begin position="15"/>
        <end position="151"/>
    </location>
</feature>
<keyword evidence="1" id="KW-0805">Transcription regulation</keyword>
<evidence type="ECO:0000256" key="3">
    <source>
        <dbReference type="ARBA" id="ARBA00023163"/>
    </source>
</evidence>
<dbReference type="InterPro" id="IPR036388">
    <property type="entry name" value="WH-like_DNA-bd_sf"/>
</dbReference>
<sequence length="170" mass="18840">MSTENVQDAHIKAMLPKLHRSLIEIVSIVNRPERDAALLEMAGLTLERALFPLLVGIERLGPIGVVDLAARVGRDYTTVSRQVARLEALGLVERRSGSADKRVREAIITPRGKVATDELDKAREKMALVMFKDWSRSDFDELVRLMEVFAACMTEEPASVATDGIVPDSR</sequence>
<dbReference type="InterPro" id="IPR000835">
    <property type="entry name" value="HTH_MarR-typ"/>
</dbReference>
<dbReference type="RefSeq" id="WP_242003430.1">
    <property type="nucleotide sequence ID" value="NZ_JACIIY010000071.1"/>
</dbReference>
<gene>
    <name evidence="5" type="ORF">IQ35_04039</name>
</gene>
<dbReference type="SMART" id="SM00347">
    <property type="entry name" value="HTH_MARR"/>
    <property type="match status" value="1"/>
</dbReference>
<dbReference type="Proteomes" id="UP000316624">
    <property type="component" value="Unassembled WGS sequence"/>
</dbReference>
<evidence type="ECO:0000256" key="1">
    <source>
        <dbReference type="ARBA" id="ARBA00023015"/>
    </source>
</evidence>
<accession>A0A562JU87</accession>
<dbReference type="CDD" id="cd00090">
    <property type="entry name" value="HTH_ARSR"/>
    <property type="match status" value="1"/>
</dbReference>
<evidence type="ECO:0000313" key="5">
    <source>
        <dbReference type="EMBL" id="TWH86718.1"/>
    </source>
</evidence>
<dbReference type="AlphaFoldDB" id="A0A562JU87"/>
<protein>
    <submittedName>
        <fullName evidence="5">DNA-binding MarR family transcriptional regulator</fullName>
    </submittedName>
</protein>